<keyword evidence="5 9" id="KW-0067">ATP-binding</keyword>
<evidence type="ECO:0000256" key="6">
    <source>
        <dbReference type="ARBA" id="ARBA00022917"/>
    </source>
</evidence>
<dbReference type="EC" id="6.1.1.21" evidence="9"/>
<evidence type="ECO:0000256" key="4">
    <source>
        <dbReference type="ARBA" id="ARBA00022741"/>
    </source>
</evidence>
<dbReference type="PANTHER" id="PTHR11476:SF7">
    <property type="entry name" value="HISTIDINE--TRNA LIGASE"/>
    <property type="match status" value="1"/>
</dbReference>
<dbReference type="InterPro" id="IPR045864">
    <property type="entry name" value="aa-tRNA-synth_II/BPL/LPL"/>
</dbReference>
<dbReference type="GO" id="GO:0004821">
    <property type="term" value="F:histidine-tRNA ligase activity"/>
    <property type="evidence" value="ECO:0007669"/>
    <property type="project" value="UniProtKB-EC"/>
</dbReference>
<dbReference type="CDD" id="cd00859">
    <property type="entry name" value="HisRS_anticodon"/>
    <property type="match status" value="1"/>
</dbReference>
<dbReference type="CDD" id="cd00773">
    <property type="entry name" value="HisRS-like_core"/>
    <property type="match status" value="1"/>
</dbReference>
<evidence type="ECO:0000256" key="1">
    <source>
        <dbReference type="ARBA" id="ARBA00008226"/>
    </source>
</evidence>
<dbReference type="Pfam" id="PF03129">
    <property type="entry name" value="HGTP_anticodon"/>
    <property type="match status" value="1"/>
</dbReference>
<evidence type="ECO:0000256" key="2">
    <source>
        <dbReference type="ARBA" id="ARBA00011738"/>
    </source>
</evidence>
<dbReference type="InterPro" id="IPR036621">
    <property type="entry name" value="Anticodon-bd_dom_sf"/>
</dbReference>
<dbReference type="SUPFAM" id="SSF52954">
    <property type="entry name" value="Class II aaRS ABD-related"/>
    <property type="match status" value="1"/>
</dbReference>
<evidence type="ECO:0000256" key="5">
    <source>
        <dbReference type="ARBA" id="ARBA00022840"/>
    </source>
</evidence>
<dbReference type="Pfam" id="PF13393">
    <property type="entry name" value="tRNA-synt_His"/>
    <property type="match status" value="1"/>
</dbReference>
<comment type="subunit">
    <text evidence="2 9">Homodimer.</text>
</comment>
<dbReference type="InterPro" id="IPR041715">
    <property type="entry name" value="HisRS-like_core"/>
</dbReference>
<dbReference type="Gene3D" id="3.40.50.800">
    <property type="entry name" value="Anticodon-binding domain"/>
    <property type="match status" value="1"/>
</dbReference>
<comment type="similarity">
    <text evidence="1 9">Belongs to the class-II aminoacyl-tRNA synthetase family.</text>
</comment>
<comment type="subcellular location">
    <subcellularLocation>
        <location evidence="9">Cytoplasm</location>
    </subcellularLocation>
</comment>
<evidence type="ECO:0000256" key="7">
    <source>
        <dbReference type="ARBA" id="ARBA00023146"/>
    </source>
</evidence>
<evidence type="ECO:0000256" key="9">
    <source>
        <dbReference type="HAMAP-Rule" id="MF_00127"/>
    </source>
</evidence>
<dbReference type="InterPro" id="IPR004154">
    <property type="entry name" value="Anticodon-bd"/>
</dbReference>
<dbReference type="PIRSF" id="PIRSF001549">
    <property type="entry name" value="His-tRNA_synth"/>
    <property type="match status" value="1"/>
</dbReference>
<dbReference type="PANTHER" id="PTHR11476">
    <property type="entry name" value="HISTIDYL-TRNA SYNTHETASE"/>
    <property type="match status" value="1"/>
</dbReference>
<dbReference type="Gene3D" id="3.30.930.10">
    <property type="entry name" value="Bira Bifunctional Protein, Domain 2"/>
    <property type="match status" value="1"/>
</dbReference>
<evidence type="ECO:0000256" key="8">
    <source>
        <dbReference type="ARBA" id="ARBA00047639"/>
    </source>
</evidence>
<dbReference type="EMBL" id="SRMP02000022">
    <property type="protein sequence ID" value="MFN0292198.1"/>
    <property type="molecule type" value="Genomic_DNA"/>
</dbReference>
<dbReference type="InterPro" id="IPR015807">
    <property type="entry name" value="His-tRNA-ligase"/>
</dbReference>
<keyword evidence="4 9" id="KW-0547">Nucleotide-binding</keyword>
<keyword evidence="6 9" id="KW-0648">Protein biosynthesis</keyword>
<gene>
    <name evidence="9 11" type="primary">hisS</name>
    <name evidence="11" type="ORF">E5L68_012395</name>
</gene>
<dbReference type="NCBIfam" id="TIGR00442">
    <property type="entry name" value="hisS"/>
    <property type="match status" value="1"/>
</dbReference>
<dbReference type="InterPro" id="IPR033656">
    <property type="entry name" value="HisRS_anticodon"/>
</dbReference>
<comment type="caution">
    <text evidence="11">The sequence shown here is derived from an EMBL/GenBank/DDBJ whole genome shotgun (WGS) entry which is preliminary data.</text>
</comment>
<dbReference type="HAMAP" id="MF_00127">
    <property type="entry name" value="His_tRNA_synth"/>
    <property type="match status" value="1"/>
</dbReference>
<keyword evidence="7 9" id="KW-0030">Aminoacyl-tRNA synthetase</keyword>
<evidence type="ECO:0000256" key="3">
    <source>
        <dbReference type="ARBA" id="ARBA00022598"/>
    </source>
</evidence>
<organism evidence="11 12">
    <name type="scientific">Pedobacter helvus</name>
    <dbReference type="NCBI Taxonomy" id="2563444"/>
    <lineage>
        <taxon>Bacteria</taxon>
        <taxon>Pseudomonadati</taxon>
        <taxon>Bacteroidota</taxon>
        <taxon>Sphingobacteriia</taxon>
        <taxon>Sphingobacteriales</taxon>
        <taxon>Sphingobacteriaceae</taxon>
        <taxon>Pedobacter</taxon>
    </lineage>
</organism>
<dbReference type="RefSeq" id="WP_138731018.1">
    <property type="nucleotide sequence ID" value="NZ_SRMP02000022.1"/>
</dbReference>
<comment type="catalytic activity">
    <reaction evidence="8 9">
        <text>tRNA(His) + L-histidine + ATP = L-histidyl-tRNA(His) + AMP + diphosphate + H(+)</text>
        <dbReference type="Rhea" id="RHEA:17313"/>
        <dbReference type="Rhea" id="RHEA-COMP:9665"/>
        <dbReference type="Rhea" id="RHEA-COMP:9689"/>
        <dbReference type="ChEBI" id="CHEBI:15378"/>
        <dbReference type="ChEBI" id="CHEBI:30616"/>
        <dbReference type="ChEBI" id="CHEBI:33019"/>
        <dbReference type="ChEBI" id="CHEBI:57595"/>
        <dbReference type="ChEBI" id="CHEBI:78442"/>
        <dbReference type="ChEBI" id="CHEBI:78527"/>
        <dbReference type="ChEBI" id="CHEBI:456215"/>
        <dbReference type="EC" id="6.1.1.21"/>
    </reaction>
</comment>
<evidence type="ECO:0000259" key="10">
    <source>
        <dbReference type="PROSITE" id="PS50862"/>
    </source>
</evidence>
<evidence type="ECO:0000313" key="11">
    <source>
        <dbReference type="EMBL" id="MFN0292198.1"/>
    </source>
</evidence>
<sequence>MSVTKPSLPKGTRDFSPKEMVKRNYIYDTIKTVFKKYGYAEIQTPSMENLQTLTGKYGDEGDKLIFKILNSGDYLKEAESRKQKDQSFEYNAKNILTLISEKALRYDLTVPFARYVVMHQSEIAFPFKRFQVQPVWRADRPQKGRYREFYQCDADVVGSTSLLNEAEFVLIYHEALTNLGLKDFNIKINNRKILSGIAEIIGKPELIVDMTVAIDKLDKIGLDGVSKELLERGFTETDIEKLKPVILLEGANVEKLASLKSVLANSTTGLKGIEEIEKVFEYVNHLKSHISNLTSHIELDITLARGLNYYTGCIFEVKTNEVAMGSIGGGGRYDDLTGMFGLKDLTGVGISFGADRIYDVLEELNLFPTSAQQGTKVLISNFDETAELFALPLLQQLRDANIAAELYPASVKLKKQMSYADAKSIPYVILIGDEEMQSGQLTLKDMVSGEQQKLTAAEIVAKLS</sequence>
<feature type="domain" description="Aminoacyl-transfer RNA synthetases class-II family profile" evidence="10">
    <location>
        <begin position="1"/>
        <end position="392"/>
    </location>
</feature>
<keyword evidence="3 9" id="KW-0436">Ligase</keyword>
<dbReference type="InterPro" id="IPR006195">
    <property type="entry name" value="aa-tRNA-synth_II"/>
</dbReference>
<keyword evidence="9" id="KW-0963">Cytoplasm</keyword>
<evidence type="ECO:0000313" key="12">
    <source>
        <dbReference type="Proteomes" id="UP001517367"/>
    </source>
</evidence>
<proteinExistence type="inferred from homology"/>
<dbReference type="SUPFAM" id="SSF55681">
    <property type="entry name" value="Class II aaRS and biotin synthetases"/>
    <property type="match status" value="1"/>
</dbReference>
<accession>A0ABW9JKB5</accession>
<dbReference type="Proteomes" id="UP001517367">
    <property type="component" value="Unassembled WGS sequence"/>
</dbReference>
<name>A0ABW9JKB5_9SPHI</name>
<reference evidence="11 12" key="1">
    <citation type="submission" date="2024-12" db="EMBL/GenBank/DDBJ databases">
        <authorList>
            <person name="Hu S."/>
        </authorList>
    </citation>
    <scope>NUCLEOTIDE SEQUENCE [LARGE SCALE GENOMIC DNA]</scope>
    <source>
        <strain evidence="11 12">P-25</strain>
    </source>
</reference>
<protein>
    <recommendedName>
        <fullName evidence="9">Histidine--tRNA ligase</fullName>
        <ecNumber evidence="9">6.1.1.21</ecNumber>
    </recommendedName>
    <alternativeName>
        <fullName evidence="9">Histidyl-tRNA synthetase</fullName>
        <shortName evidence="9">HisRS</shortName>
    </alternativeName>
</protein>
<dbReference type="PROSITE" id="PS50862">
    <property type="entry name" value="AA_TRNA_LIGASE_II"/>
    <property type="match status" value="1"/>
</dbReference>
<dbReference type="InterPro" id="IPR004516">
    <property type="entry name" value="HisRS/HisZ"/>
</dbReference>
<keyword evidence="12" id="KW-1185">Reference proteome</keyword>